<protein>
    <submittedName>
        <fullName evidence="1">Uncharacterized protein</fullName>
    </submittedName>
</protein>
<dbReference type="EMBL" id="KZ613484">
    <property type="protein sequence ID" value="PMD20672.1"/>
    <property type="molecule type" value="Genomic_DNA"/>
</dbReference>
<organism evidence="1 2">
    <name type="scientific">Hyaloscypha hepaticicola</name>
    <dbReference type="NCBI Taxonomy" id="2082293"/>
    <lineage>
        <taxon>Eukaryota</taxon>
        <taxon>Fungi</taxon>
        <taxon>Dikarya</taxon>
        <taxon>Ascomycota</taxon>
        <taxon>Pezizomycotina</taxon>
        <taxon>Leotiomycetes</taxon>
        <taxon>Helotiales</taxon>
        <taxon>Hyaloscyphaceae</taxon>
        <taxon>Hyaloscypha</taxon>
    </lineage>
</organism>
<sequence>MRQNLEKGLEEMPRISIDLDPEAVQHESMRERIERVREDLNDLQSFYNIQISNARKARLKEYIKEELASLRKSPFKSCDQQGKVDYLLLQNFLRKSQTTFLHIHFQRG</sequence>
<name>A0A2J6Q316_9HELO</name>
<dbReference type="Proteomes" id="UP000235672">
    <property type="component" value="Unassembled WGS sequence"/>
</dbReference>
<keyword evidence="2" id="KW-1185">Reference proteome</keyword>
<dbReference type="OrthoDB" id="5959877at2759"/>
<gene>
    <name evidence="1" type="ORF">NA56DRAFT_646321</name>
</gene>
<proteinExistence type="predicted"/>
<evidence type="ECO:0000313" key="2">
    <source>
        <dbReference type="Proteomes" id="UP000235672"/>
    </source>
</evidence>
<reference evidence="1 2" key="1">
    <citation type="submission" date="2016-05" db="EMBL/GenBank/DDBJ databases">
        <title>A degradative enzymes factory behind the ericoid mycorrhizal symbiosis.</title>
        <authorList>
            <consortium name="DOE Joint Genome Institute"/>
            <person name="Martino E."/>
            <person name="Morin E."/>
            <person name="Grelet G."/>
            <person name="Kuo A."/>
            <person name="Kohler A."/>
            <person name="Daghino S."/>
            <person name="Barry K."/>
            <person name="Choi C."/>
            <person name="Cichocki N."/>
            <person name="Clum A."/>
            <person name="Copeland A."/>
            <person name="Hainaut M."/>
            <person name="Haridas S."/>
            <person name="Labutti K."/>
            <person name="Lindquist E."/>
            <person name="Lipzen A."/>
            <person name="Khouja H.-R."/>
            <person name="Murat C."/>
            <person name="Ohm R."/>
            <person name="Olson A."/>
            <person name="Spatafora J."/>
            <person name="Veneault-Fourrey C."/>
            <person name="Henrissat B."/>
            <person name="Grigoriev I."/>
            <person name="Martin F."/>
            <person name="Perotto S."/>
        </authorList>
    </citation>
    <scope>NUCLEOTIDE SEQUENCE [LARGE SCALE GENOMIC DNA]</scope>
    <source>
        <strain evidence="1 2">UAMH 7357</strain>
    </source>
</reference>
<evidence type="ECO:0000313" key="1">
    <source>
        <dbReference type="EMBL" id="PMD20672.1"/>
    </source>
</evidence>
<accession>A0A2J6Q316</accession>
<dbReference type="AlphaFoldDB" id="A0A2J6Q316"/>